<protein>
    <recommendedName>
        <fullName evidence="6">Exostosin GT47 domain-containing protein</fullName>
    </recommendedName>
</protein>
<dbReference type="EMBL" id="CAMAPF010000021">
    <property type="protein sequence ID" value="CAH9072122.1"/>
    <property type="molecule type" value="Genomic_DNA"/>
</dbReference>
<keyword evidence="3" id="KW-0808">Transferase</keyword>
<evidence type="ECO:0000313" key="8">
    <source>
        <dbReference type="EMBL" id="CAH9144715.1"/>
    </source>
</evidence>
<evidence type="ECO:0000256" key="5">
    <source>
        <dbReference type="ARBA" id="ARBA00023034"/>
    </source>
</evidence>
<reference evidence="7" key="1">
    <citation type="submission" date="2022-07" db="EMBL/GenBank/DDBJ databases">
        <authorList>
            <person name="Macas J."/>
            <person name="Novak P."/>
            <person name="Neumann P."/>
        </authorList>
    </citation>
    <scope>NUCLEOTIDE SEQUENCE</scope>
</reference>
<dbReference type="GO" id="GO:0000139">
    <property type="term" value="C:Golgi membrane"/>
    <property type="evidence" value="ECO:0007669"/>
    <property type="project" value="UniProtKB-SubCell"/>
</dbReference>
<keyword evidence="4" id="KW-0735">Signal-anchor</keyword>
<keyword evidence="4" id="KW-0812">Transmembrane</keyword>
<evidence type="ECO:0000313" key="7">
    <source>
        <dbReference type="EMBL" id="CAH9072122.1"/>
    </source>
</evidence>
<evidence type="ECO:0000256" key="2">
    <source>
        <dbReference type="ARBA" id="ARBA00010271"/>
    </source>
</evidence>
<dbReference type="PANTHER" id="PTHR11062:SF337">
    <property type="entry name" value="OS04G0109900 PROTEIN"/>
    <property type="match status" value="1"/>
</dbReference>
<keyword evidence="9" id="KW-1185">Reference proteome</keyword>
<sequence length="474" mass="54161">MSAFLWVLCVTLFVWGLITINYFRVGFFQGNVIHLHSFINGFNISNSSEAEEVNTTNVELKKAAILTGEPPEYSPPPTSYVPPEIFKKRENKLEQGLARARAAILKATSTGSTAAAEAAGISGGIYRNAGAFYESYQEMERRFKVYVYQEGEPPLVHGGPCKSIYSSEGRFISEMESENITNFRTYDPNMAHTFFMPFSVVWMVKYIYKTDTFDISPLKQFVSDYVSVISTKHHFWNRTSGADHFMLSCHDWGPMVSQGNAFLYNTSIRVLCNANSSEGFNPQKDVSLPEINLYGGEISPKIESPPPENISRPYLGFFAGGVHGPIRPILLHHWKDKDPDLRVYEYLPNGEKDYYDFMLESRFCLCPSGYEVASPRIAEAIYSGCVPVILSERYVLPFSDVLNWDSFSIQLNVSDIPMLKEKLLGVSEEKYMKLKEGVRFVRKHFVFNQPVQRFDVFHMILHSVWLRRINIRFE</sequence>
<evidence type="ECO:0000256" key="4">
    <source>
        <dbReference type="ARBA" id="ARBA00022968"/>
    </source>
</evidence>
<evidence type="ECO:0000256" key="1">
    <source>
        <dbReference type="ARBA" id="ARBA00004323"/>
    </source>
</evidence>
<keyword evidence="3" id="KW-0328">Glycosyltransferase</keyword>
<dbReference type="InterPro" id="IPR004263">
    <property type="entry name" value="Exostosin"/>
</dbReference>
<proteinExistence type="inferred from homology"/>
<comment type="similarity">
    <text evidence="2">Belongs to the glycosyltransferase 47 family.</text>
</comment>
<dbReference type="EMBL" id="CAMAPF010001069">
    <property type="protein sequence ID" value="CAH9144715.1"/>
    <property type="molecule type" value="Genomic_DNA"/>
</dbReference>
<dbReference type="Proteomes" id="UP001152523">
    <property type="component" value="Unassembled WGS sequence"/>
</dbReference>
<dbReference type="PANTHER" id="PTHR11062">
    <property type="entry name" value="EXOSTOSIN HEPARAN SULFATE GLYCOSYLTRANSFERASE -RELATED"/>
    <property type="match status" value="1"/>
</dbReference>
<feature type="domain" description="Exostosin GT47" evidence="6">
    <location>
        <begin position="140"/>
        <end position="421"/>
    </location>
</feature>
<comment type="subcellular location">
    <subcellularLocation>
        <location evidence="1">Golgi apparatus membrane</location>
        <topology evidence="1">Single-pass type II membrane protein</topology>
    </subcellularLocation>
</comment>
<organism evidence="7 9">
    <name type="scientific">Cuscuta epithymum</name>
    <dbReference type="NCBI Taxonomy" id="186058"/>
    <lineage>
        <taxon>Eukaryota</taxon>
        <taxon>Viridiplantae</taxon>
        <taxon>Streptophyta</taxon>
        <taxon>Embryophyta</taxon>
        <taxon>Tracheophyta</taxon>
        <taxon>Spermatophyta</taxon>
        <taxon>Magnoliopsida</taxon>
        <taxon>eudicotyledons</taxon>
        <taxon>Gunneridae</taxon>
        <taxon>Pentapetalae</taxon>
        <taxon>asterids</taxon>
        <taxon>lamiids</taxon>
        <taxon>Solanales</taxon>
        <taxon>Convolvulaceae</taxon>
        <taxon>Cuscuteae</taxon>
        <taxon>Cuscuta</taxon>
        <taxon>Cuscuta subgen. Cuscuta</taxon>
    </lineage>
</organism>
<dbReference type="AlphaFoldDB" id="A0AAV0C9W0"/>
<keyword evidence="5" id="KW-0333">Golgi apparatus</keyword>
<comment type="caution">
    <text evidence="7">The sequence shown here is derived from an EMBL/GenBank/DDBJ whole genome shotgun (WGS) entry which is preliminary data.</text>
</comment>
<dbReference type="Pfam" id="PF03016">
    <property type="entry name" value="Exostosin_GT47"/>
    <property type="match status" value="1"/>
</dbReference>
<accession>A0AAV0C9W0</accession>
<evidence type="ECO:0000313" key="9">
    <source>
        <dbReference type="Proteomes" id="UP001152523"/>
    </source>
</evidence>
<evidence type="ECO:0000256" key="3">
    <source>
        <dbReference type="ARBA" id="ARBA00022676"/>
    </source>
</evidence>
<dbReference type="GO" id="GO:0016757">
    <property type="term" value="F:glycosyltransferase activity"/>
    <property type="evidence" value="ECO:0007669"/>
    <property type="project" value="UniProtKB-KW"/>
</dbReference>
<evidence type="ECO:0000259" key="6">
    <source>
        <dbReference type="Pfam" id="PF03016"/>
    </source>
</evidence>
<gene>
    <name evidence="8" type="ORF">CEPIT_LOCUS41656</name>
    <name evidence="7" type="ORF">CEPIT_LOCUS4207</name>
</gene>
<name>A0AAV0C9W0_9ASTE</name>
<dbReference type="InterPro" id="IPR040911">
    <property type="entry name" value="Exostosin_GT47"/>
</dbReference>